<dbReference type="Proteomes" id="UP000277424">
    <property type="component" value="Unassembled WGS sequence"/>
</dbReference>
<dbReference type="EMBL" id="RBIG01000001">
    <property type="protein sequence ID" value="RKQ72765.1"/>
    <property type="molecule type" value="Genomic_DNA"/>
</dbReference>
<sequence>MISDPDILAAYHAEGRGILYRYRRHRDAWRPHLEAAKQVILEAVAACPGRESVAVLGSGALLDVPLADLLAGFRRVVLVDVAHPWRVRLRAALTPRLTLLDADLTGLGGRPSPGMEPPSPPDLPAVQTADLVISLNLMSQLAYVPVSQLERMGQTEEQTDAFAAGLVRAHLDWLRRLPGRVCLVTDVKRIVLDPKGGVIGEIDPLYGLSLPAGGTEWSWDIAPIGEMAPDYAVRHRVRGYSDLPKG</sequence>
<organism evidence="1 2">
    <name type="scientific">Oceanibaculum indicum</name>
    <dbReference type="NCBI Taxonomy" id="526216"/>
    <lineage>
        <taxon>Bacteria</taxon>
        <taxon>Pseudomonadati</taxon>
        <taxon>Pseudomonadota</taxon>
        <taxon>Alphaproteobacteria</taxon>
        <taxon>Rhodospirillales</taxon>
        <taxon>Oceanibaculaceae</taxon>
        <taxon>Oceanibaculum</taxon>
    </lineage>
</organism>
<evidence type="ECO:0008006" key="3">
    <source>
        <dbReference type="Google" id="ProtNLM"/>
    </source>
</evidence>
<dbReference type="AlphaFoldDB" id="A0A420WPH6"/>
<proteinExistence type="predicted"/>
<evidence type="ECO:0000313" key="1">
    <source>
        <dbReference type="EMBL" id="RKQ72765.1"/>
    </source>
</evidence>
<protein>
    <recommendedName>
        <fullName evidence="3">Class I SAM-dependent methyltransferase</fullName>
    </recommendedName>
</protein>
<gene>
    <name evidence="1" type="ORF">BCL74_0533</name>
</gene>
<dbReference type="OrthoDB" id="5449792at2"/>
<name>A0A420WPH6_9PROT</name>
<reference evidence="1 2" key="1">
    <citation type="submission" date="2018-10" db="EMBL/GenBank/DDBJ databases">
        <title>Comparative analysis of microorganisms from saline springs in Andes Mountain Range, Colombia.</title>
        <authorList>
            <person name="Rubin E."/>
        </authorList>
    </citation>
    <scope>NUCLEOTIDE SEQUENCE [LARGE SCALE GENOMIC DNA]</scope>
    <source>
        <strain evidence="1 2">USBA 36</strain>
    </source>
</reference>
<comment type="caution">
    <text evidence="1">The sequence shown here is derived from an EMBL/GenBank/DDBJ whole genome shotgun (WGS) entry which is preliminary data.</text>
</comment>
<evidence type="ECO:0000313" key="2">
    <source>
        <dbReference type="Proteomes" id="UP000277424"/>
    </source>
</evidence>
<dbReference type="RefSeq" id="WP_121217341.1">
    <property type="nucleotide sequence ID" value="NZ_RBIG01000001.1"/>
</dbReference>
<accession>A0A420WPH6</accession>